<evidence type="ECO:0000313" key="9">
    <source>
        <dbReference type="Proteomes" id="UP001302812"/>
    </source>
</evidence>
<dbReference type="CDD" id="cd00180">
    <property type="entry name" value="PKc"/>
    <property type="match status" value="1"/>
</dbReference>
<evidence type="ECO:0000259" key="7">
    <source>
        <dbReference type="PROSITE" id="PS50011"/>
    </source>
</evidence>
<dbReference type="InterPro" id="IPR051681">
    <property type="entry name" value="Ser/Thr_Kinases-Pseudokinases"/>
</dbReference>
<reference evidence="8" key="2">
    <citation type="submission" date="2023-05" db="EMBL/GenBank/DDBJ databases">
        <authorList>
            <consortium name="Lawrence Berkeley National Laboratory"/>
            <person name="Steindorff A."/>
            <person name="Hensen N."/>
            <person name="Bonometti L."/>
            <person name="Westerberg I."/>
            <person name="Brannstrom I.O."/>
            <person name="Guillou S."/>
            <person name="Cros-Aarteil S."/>
            <person name="Calhoun S."/>
            <person name="Haridas S."/>
            <person name="Kuo A."/>
            <person name="Mondo S."/>
            <person name="Pangilinan J."/>
            <person name="Riley R."/>
            <person name="Labutti K."/>
            <person name="Andreopoulos B."/>
            <person name="Lipzen A."/>
            <person name="Chen C."/>
            <person name="Yanf M."/>
            <person name="Daum C."/>
            <person name="Ng V."/>
            <person name="Clum A."/>
            <person name="Ohm R."/>
            <person name="Martin F."/>
            <person name="Silar P."/>
            <person name="Natvig D."/>
            <person name="Lalanne C."/>
            <person name="Gautier V."/>
            <person name="Ament-Velasquez S.L."/>
            <person name="Kruys A."/>
            <person name="Hutchinson M.I."/>
            <person name="Powell A.J."/>
            <person name="Barry K."/>
            <person name="Miller A.N."/>
            <person name="Grigoriev I.V."/>
            <person name="Debuchy R."/>
            <person name="Gladieux P."/>
            <person name="Thoren M.H."/>
            <person name="Johannesson H."/>
        </authorList>
    </citation>
    <scope>NUCLEOTIDE SEQUENCE</scope>
    <source>
        <strain evidence="8">CBS 508.74</strain>
    </source>
</reference>
<dbReference type="GeneID" id="89935767"/>
<protein>
    <submittedName>
        <fullName evidence="8">Kinase-like protein</fullName>
    </submittedName>
</protein>
<keyword evidence="2 5" id="KW-0547">Nucleotide-binding</keyword>
<feature type="compositionally biased region" description="Basic and acidic residues" evidence="6">
    <location>
        <begin position="689"/>
        <end position="707"/>
    </location>
</feature>
<evidence type="ECO:0000256" key="6">
    <source>
        <dbReference type="SAM" id="MobiDB-lite"/>
    </source>
</evidence>
<evidence type="ECO:0000313" key="8">
    <source>
        <dbReference type="EMBL" id="KAK4112227.1"/>
    </source>
</evidence>
<gene>
    <name evidence="8" type="ORF">N656DRAFT_710068</name>
</gene>
<feature type="compositionally biased region" description="Polar residues" evidence="6">
    <location>
        <begin position="505"/>
        <end position="523"/>
    </location>
</feature>
<dbReference type="AlphaFoldDB" id="A0AAN6TD49"/>
<dbReference type="Gene3D" id="1.10.510.10">
    <property type="entry name" value="Transferase(Phosphotransferase) domain 1"/>
    <property type="match status" value="1"/>
</dbReference>
<reference evidence="8" key="1">
    <citation type="journal article" date="2023" name="Mol. Phylogenet. Evol.">
        <title>Genome-scale phylogeny and comparative genomics of the fungal order Sordariales.</title>
        <authorList>
            <person name="Hensen N."/>
            <person name="Bonometti L."/>
            <person name="Westerberg I."/>
            <person name="Brannstrom I.O."/>
            <person name="Guillou S."/>
            <person name="Cros-Aarteil S."/>
            <person name="Calhoun S."/>
            <person name="Haridas S."/>
            <person name="Kuo A."/>
            <person name="Mondo S."/>
            <person name="Pangilinan J."/>
            <person name="Riley R."/>
            <person name="LaButti K."/>
            <person name="Andreopoulos B."/>
            <person name="Lipzen A."/>
            <person name="Chen C."/>
            <person name="Yan M."/>
            <person name="Daum C."/>
            <person name="Ng V."/>
            <person name="Clum A."/>
            <person name="Steindorff A."/>
            <person name="Ohm R.A."/>
            <person name="Martin F."/>
            <person name="Silar P."/>
            <person name="Natvig D.O."/>
            <person name="Lalanne C."/>
            <person name="Gautier V."/>
            <person name="Ament-Velasquez S.L."/>
            <person name="Kruys A."/>
            <person name="Hutchinson M.I."/>
            <person name="Powell A.J."/>
            <person name="Barry K."/>
            <person name="Miller A.N."/>
            <person name="Grigoriev I.V."/>
            <person name="Debuchy R."/>
            <person name="Gladieux P."/>
            <person name="Hiltunen Thoren M."/>
            <person name="Johannesson H."/>
        </authorList>
    </citation>
    <scope>NUCLEOTIDE SEQUENCE</scope>
    <source>
        <strain evidence="8">CBS 508.74</strain>
    </source>
</reference>
<feature type="region of interest" description="Disordered" evidence="6">
    <location>
        <begin position="483"/>
        <end position="549"/>
    </location>
</feature>
<dbReference type="PANTHER" id="PTHR44329">
    <property type="entry name" value="SERINE/THREONINE-PROTEIN KINASE TNNI3K-RELATED"/>
    <property type="match status" value="1"/>
</dbReference>
<feature type="compositionally biased region" description="Pro residues" evidence="6">
    <location>
        <begin position="594"/>
        <end position="604"/>
    </location>
</feature>
<dbReference type="PROSITE" id="PS50011">
    <property type="entry name" value="PROTEIN_KINASE_DOM"/>
    <property type="match status" value="1"/>
</dbReference>
<feature type="compositionally biased region" description="Polar residues" evidence="6">
    <location>
        <begin position="709"/>
        <end position="722"/>
    </location>
</feature>
<feature type="compositionally biased region" description="Pro residues" evidence="6">
    <location>
        <begin position="533"/>
        <end position="546"/>
    </location>
</feature>
<evidence type="ECO:0000256" key="1">
    <source>
        <dbReference type="ARBA" id="ARBA00022679"/>
    </source>
</evidence>
<dbReference type="SMART" id="SM00220">
    <property type="entry name" value="S_TKc"/>
    <property type="match status" value="1"/>
</dbReference>
<dbReference type="Proteomes" id="UP001302812">
    <property type="component" value="Unassembled WGS sequence"/>
</dbReference>
<feature type="compositionally biased region" description="Low complexity" evidence="6">
    <location>
        <begin position="642"/>
        <end position="656"/>
    </location>
</feature>
<evidence type="ECO:0000256" key="4">
    <source>
        <dbReference type="ARBA" id="ARBA00022840"/>
    </source>
</evidence>
<keyword evidence="1" id="KW-0808">Transferase</keyword>
<feature type="compositionally biased region" description="Polar residues" evidence="6">
    <location>
        <begin position="761"/>
        <end position="780"/>
    </location>
</feature>
<feature type="region of interest" description="Disordered" evidence="6">
    <location>
        <begin position="688"/>
        <end position="725"/>
    </location>
</feature>
<dbReference type="Pfam" id="PF00069">
    <property type="entry name" value="Pkinase"/>
    <property type="match status" value="1"/>
</dbReference>
<organism evidence="8 9">
    <name type="scientific">Canariomyces notabilis</name>
    <dbReference type="NCBI Taxonomy" id="2074819"/>
    <lineage>
        <taxon>Eukaryota</taxon>
        <taxon>Fungi</taxon>
        <taxon>Dikarya</taxon>
        <taxon>Ascomycota</taxon>
        <taxon>Pezizomycotina</taxon>
        <taxon>Sordariomycetes</taxon>
        <taxon>Sordariomycetidae</taxon>
        <taxon>Sordariales</taxon>
        <taxon>Chaetomiaceae</taxon>
        <taxon>Canariomyces</taxon>
    </lineage>
</organism>
<dbReference type="InterPro" id="IPR017441">
    <property type="entry name" value="Protein_kinase_ATP_BS"/>
</dbReference>
<dbReference type="PANTHER" id="PTHR44329:SF288">
    <property type="entry name" value="MITOGEN-ACTIVATED PROTEIN KINASE KINASE KINASE 20"/>
    <property type="match status" value="1"/>
</dbReference>
<accession>A0AAN6TD49</accession>
<evidence type="ECO:0000256" key="3">
    <source>
        <dbReference type="ARBA" id="ARBA00022777"/>
    </source>
</evidence>
<feature type="binding site" evidence="5">
    <location>
        <position position="99"/>
    </location>
    <ligand>
        <name>ATP</name>
        <dbReference type="ChEBI" id="CHEBI:30616"/>
    </ligand>
</feature>
<dbReference type="InterPro" id="IPR008271">
    <property type="entry name" value="Ser/Thr_kinase_AS"/>
</dbReference>
<keyword evidence="9" id="KW-1185">Reference proteome</keyword>
<dbReference type="EMBL" id="MU853343">
    <property type="protein sequence ID" value="KAK4112227.1"/>
    <property type="molecule type" value="Genomic_DNA"/>
</dbReference>
<proteinExistence type="predicted"/>
<keyword evidence="3 8" id="KW-0418">Kinase</keyword>
<evidence type="ECO:0000256" key="5">
    <source>
        <dbReference type="PROSITE-ProRule" id="PRU10141"/>
    </source>
</evidence>
<dbReference type="SUPFAM" id="SSF56112">
    <property type="entry name" value="Protein kinase-like (PK-like)"/>
    <property type="match status" value="1"/>
</dbReference>
<feature type="region of interest" description="Disordered" evidence="6">
    <location>
        <begin position="755"/>
        <end position="788"/>
    </location>
</feature>
<feature type="domain" description="Protein kinase" evidence="7">
    <location>
        <begin position="68"/>
        <end position="387"/>
    </location>
</feature>
<dbReference type="RefSeq" id="XP_064669797.1">
    <property type="nucleotide sequence ID" value="XM_064811642.1"/>
</dbReference>
<dbReference type="Gene3D" id="3.30.200.20">
    <property type="entry name" value="Phosphorylase Kinase, domain 1"/>
    <property type="match status" value="1"/>
</dbReference>
<dbReference type="PROSITE" id="PS00108">
    <property type="entry name" value="PROTEIN_KINASE_ST"/>
    <property type="match status" value="1"/>
</dbReference>
<dbReference type="GO" id="GO:0005524">
    <property type="term" value="F:ATP binding"/>
    <property type="evidence" value="ECO:0007669"/>
    <property type="project" value="UniProtKB-UniRule"/>
</dbReference>
<feature type="region of interest" description="Disordered" evidence="6">
    <location>
        <begin position="575"/>
        <end position="657"/>
    </location>
</feature>
<sequence length="806" mass="88693">MVGDLGEWHTVMPTSLSAIERLTPSQLEEYERQILQDWEKSLHYWSGIGKHPPEDLAEAKKLHNRFKLALDTPLGSGGFGVVQKVQYNHNNRSICLARKHIRPRGKMTVQDLRREANVMEKLDHDHIVKLVGTYCVRSNLYLLLWPVAVCNLDSLLNDIDCLRSGHGDREDIISRLHALDLKDLSAIERTRGAARTTPTQNGCPLKYLQHIVGCITRAVAYCHQADVRHLDLKPSNILLNPGRVYLADFGISRDVHGQDHTMTRDLMGTSKWKAPERHQVDYDWSMGTADVYSLGMVLLGMATVMYREPLDAFEAVLGEPSPMTKAEKLKDYSGKLENSALATQEVEDPSAPTFGPKHIVHLVSKMVSADPNARPSIFQVDSELAELGGIDQVYHSSCCKRSSRFMTERMNNRLKLLAEERDRLRDGFGDLEKRLKVLEEKDLTYELRIMNERKAQAENIAKLQANLEKERNERKRLEELVAEMQQQQHNKRPLRPGIPRPHSGRTVSGGSHNTDGVSQTRPMNQPLLTARPQPLPTPPTQQPVPPSAAVQGSRLSYSQTARAAIALHAASPLPATAATRRDSTIRAPIRTPTLPSPAPVPNGSPSPDTVGYPLHSRTSSSRLPRPVHPATPIRSSTPVFNRDTSSDSTQYSRSSSIFSPLTLSKHSIAATSVAGTPVMASPALNLNQQEKDSRQQHIAEADPDRHATVTPSRRPSEASSSGIGLGFVKIEMNGRRGSVAREGHGEHDAASVISSALAPSGTRSPVNSGSALSSPRSTFASADGKRASVVVPSLPTAPSWADVARR</sequence>
<comment type="caution">
    <text evidence="8">The sequence shown here is derived from an EMBL/GenBank/DDBJ whole genome shotgun (WGS) entry which is preliminary data.</text>
</comment>
<name>A0AAN6TD49_9PEZI</name>
<dbReference type="GO" id="GO:0004674">
    <property type="term" value="F:protein serine/threonine kinase activity"/>
    <property type="evidence" value="ECO:0007669"/>
    <property type="project" value="UniProtKB-KW"/>
</dbReference>
<dbReference type="PROSITE" id="PS00107">
    <property type="entry name" value="PROTEIN_KINASE_ATP"/>
    <property type="match status" value="1"/>
</dbReference>
<dbReference type="InterPro" id="IPR011009">
    <property type="entry name" value="Kinase-like_dom_sf"/>
</dbReference>
<dbReference type="InterPro" id="IPR000719">
    <property type="entry name" value="Prot_kinase_dom"/>
</dbReference>
<keyword evidence="4 5" id="KW-0067">ATP-binding</keyword>
<evidence type="ECO:0000256" key="2">
    <source>
        <dbReference type="ARBA" id="ARBA00022741"/>
    </source>
</evidence>